<dbReference type="PRINTS" id="PR00237">
    <property type="entry name" value="GPCRRHODOPSN"/>
</dbReference>
<evidence type="ECO:0000259" key="10">
    <source>
        <dbReference type="PROSITE" id="PS50262"/>
    </source>
</evidence>
<sequence length="296" mass="34064">MNLGTTPIILIIILISVLIIGLTGNVFIFYVIFRSRKLQRHPANFFIASLNICNIGVLLTSIPLKIHAEMHHGNFCFSKEACSFYNFIDLAFHVSSVTHLWVIAIERFIAIKAPFHHRHRITRRFTIKVLIVTWLYSLFWILLSFVKWQPSHHSTHFLMEKGERRFCILHNPAYMITLNVLAYLLPIIVMAFLYGVTLQNIFHPNNKKLILSSLTKNLGRKKEAALTKTVAIIYTSFVFCWLPAILISFLTNQNTSSIQIPDSVRIIFLVVMPTIPMCAFPIIYVKHSTCLITSSY</sequence>
<dbReference type="InterPro" id="IPR017452">
    <property type="entry name" value="GPCR_Rhodpsn_7TM"/>
</dbReference>
<dbReference type="PROSITE" id="PS00237">
    <property type="entry name" value="G_PROTEIN_RECEP_F1_1"/>
    <property type="match status" value="1"/>
</dbReference>
<organism evidence="11">
    <name type="scientific">Clytia hemisphaerica</name>
    <dbReference type="NCBI Taxonomy" id="252671"/>
    <lineage>
        <taxon>Eukaryota</taxon>
        <taxon>Metazoa</taxon>
        <taxon>Cnidaria</taxon>
        <taxon>Hydrozoa</taxon>
        <taxon>Hydroidolina</taxon>
        <taxon>Leptothecata</taxon>
        <taxon>Obeliida</taxon>
        <taxon>Clytiidae</taxon>
        <taxon>Clytia</taxon>
    </lineage>
</organism>
<proteinExistence type="evidence at transcript level"/>
<feature type="transmembrane region" description="Helical" evidence="9">
    <location>
        <begin position="125"/>
        <end position="146"/>
    </location>
</feature>
<evidence type="ECO:0000256" key="4">
    <source>
        <dbReference type="ARBA" id="ARBA00023040"/>
    </source>
</evidence>
<evidence type="ECO:0000256" key="3">
    <source>
        <dbReference type="ARBA" id="ARBA00022989"/>
    </source>
</evidence>
<dbReference type="InterPro" id="IPR050125">
    <property type="entry name" value="GPCR_opsins"/>
</dbReference>
<feature type="transmembrane region" description="Helical" evidence="9">
    <location>
        <begin position="180"/>
        <end position="202"/>
    </location>
</feature>
<dbReference type="PANTHER" id="PTHR24240">
    <property type="entry name" value="OPSIN"/>
    <property type="match status" value="1"/>
</dbReference>
<evidence type="ECO:0000313" key="11">
    <source>
        <dbReference type="EMBL" id="AWO67320.1"/>
    </source>
</evidence>
<dbReference type="SUPFAM" id="SSF81321">
    <property type="entry name" value="Family A G protein-coupled receptor-like"/>
    <property type="match status" value="1"/>
</dbReference>
<comment type="similarity">
    <text evidence="8">Belongs to the G-protein coupled receptor 1 family.</text>
</comment>
<keyword evidence="6 8" id="KW-0675">Receptor</keyword>
<comment type="subcellular location">
    <subcellularLocation>
        <location evidence="1">Membrane</location>
        <topology evidence="1">Multi-pass membrane protein</topology>
    </subcellularLocation>
</comment>
<dbReference type="GO" id="GO:0016020">
    <property type="term" value="C:membrane"/>
    <property type="evidence" value="ECO:0007669"/>
    <property type="project" value="UniProtKB-SubCell"/>
</dbReference>
<dbReference type="CDD" id="cd00637">
    <property type="entry name" value="7tm_classA_rhodopsin-like"/>
    <property type="match status" value="1"/>
</dbReference>
<keyword evidence="4 8" id="KW-0297">G-protein coupled receptor</keyword>
<protein>
    <submittedName>
        <fullName evidence="11">GPCR14</fullName>
    </submittedName>
</protein>
<dbReference type="Gene3D" id="1.20.1070.10">
    <property type="entry name" value="Rhodopsin 7-helix transmembrane proteins"/>
    <property type="match status" value="1"/>
</dbReference>
<feature type="transmembrane region" description="Helical" evidence="9">
    <location>
        <begin position="263"/>
        <end position="285"/>
    </location>
</feature>
<dbReference type="GO" id="GO:0004930">
    <property type="term" value="F:G protein-coupled receptor activity"/>
    <property type="evidence" value="ECO:0007669"/>
    <property type="project" value="UniProtKB-KW"/>
</dbReference>
<dbReference type="PROSITE" id="PS50262">
    <property type="entry name" value="G_PROTEIN_RECEP_F1_2"/>
    <property type="match status" value="1"/>
</dbReference>
<feature type="domain" description="G-protein coupled receptors family 1 profile" evidence="10">
    <location>
        <begin position="24"/>
        <end position="284"/>
    </location>
</feature>
<feature type="transmembrane region" description="Helical" evidence="9">
    <location>
        <begin position="230"/>
        <end position="251"/>
    </location>
</feature>
<dbReference type="Pfam" id="PF00001">
    <property type="entry name" value="7tm_1"/>
    <property type="match status" value="1"/>
</dbReference>
<dbReference type="EMBL" id="MF459564">
    <property type="protein sequence ID" value="AWO67320.1"/>
    <property type="molecule type" value="mRNA"/>
</dbReference>
<keyword evidence="3 9" id="KW-1133">Transmembrane helix</keyword>
<accession>A0A4P2T0A4</accession>
<evidence type="ECO:0000256" key="8">
    <source>
        <dbReference type="RuleBase" id="RU000688"/>
    </source>
</evidence>
<keyword evidence="7 8" id="KW-0807">Transducer</keyword>
<evidence type="ECO:0000256" key="9">
    <source>
        <dbReference type="SAM" id="Phobius"/>
    </source>
</evidence>
<evidence type="ECO:0000256" key="2">
    <source>
        <dbReference type="ARBA" id="ARBA00022692"/>
    </source>
</evidence>
<dbReference type="InterPro" id="IPR000276">
    <property type="entry name" value="GPCR_Rhodpsn"/>
</dbReference>
<feature type="transmembrane region" description="Helical" evidence="9">
    <location>
        <begin position="84"/>
        <end position="104"/>
    </location>
</feature>
<evidence type="ECO:0000256" key="7">
    <source>
        <dbReference type="ARBA" id="ARBA00023224"/>
    </source>
</evidence>
<evidence type="ECO:0000256" key="5">
    <source>
        <dbReference type="ARBA" id="ARBA00023136"/>
    </source>
</evidence>
<feature type="transmembrane region" description="Helical" evidence="9">
    <location>
        <begin position="6"/>
        <end position="33"/>
    </location>
</feature>
<keyword evidence="5 9" id="KW-0472">Membrane</keyword>
<reference evidence="11" key="1">
    <citation type="submission" date="2017-07" db="EMBL/GenBank/DDBJ databases">
        <title>Deorphanization and gene knockout of a Cnidarian oocyte maturation hormone receptor uncovers a GPCR super-family regulating animal reproduction.</title>
        <authorList>
            <person name="Quiroga Artigas G."/>
            <person name="Lapebie P."/>
            <person name="Leclere L."/>
            <person name="Bauknecht P."/>
            <person name="Momose T."/>
            <person name="Jekely G."/>
            <person name="Houliston E."/>
        </authorList>
    </citation>
    <scope>NUCLEOTIDE SEQUENCE</scope>
    <source>
        <tissue evidence="11">Oocyte</tissue>
    </source>
</reference>
<name>A0A4P2T0A4_9CNID</name>
<feature type="transmembrane region" description="Helical" evidence="9">
    <location>
        <begin position="45"/>
        <end position="64"/>
    </location>
</feature>
<evidence type="ECO:0000256" key="6">
    <source>
        <dbReference type="ARBA" id="ARBA00023170"/>
    </source>
</evidence>
<evidence type="ECO:0000256" key="1">
    <source>
        <dbReference type="ARBA" id="ARBA00004141"/>
    </source>
</evidence>
<keyword evidence="2 8" id="KW-0812">Transmembrane</keyword>
<dbReference type="AlphaFoldDB" id="A0A4P2T0A4"/>
<dbReference type="SMART" id="SM01381">
    <property type="entry name" value="7TM_GPCR_Srsx"/>
    <property type="match status" value="1"/>
</dbReference>